<evidence type="ECO:0000313" key="1">
    <source>
        <dbReference type="EMBL" id="OSC97703.1"/>
    </source>
</evidence>
<organism evidence="1 2">
    <name type="scientific">Trametes coccinea (strain BRFM310)</name>
    <name type="common">Pycnoporus coccineus</name>
    <dbReference type="NCBI Taxonomy" id="1353009"/>
    <lineage>
        <taxon>Eukaryota</taxon>
        <taxon>Fungi</taxon>
        <taxon>Dikarya</taxon>
        <taxon>Basidiomycota</taxon>
        <taxon>Agaricomycotina</taxon>
        <taxon>Agaricomycetes</taxon>
        <taxon>Polyporales</taxon>
        <taxon>Polyporaceae</taxon>
        <taxon>Trametes</taxon>
    </lineage>
</organism>
<accession>A0A1Y2IAI3</accession>
<gene>
    <name evidence="1" type="ORF">PYCCODRAFT_1109632</name>
</gene>
<protein>
    <submittedName>
        <fullName evidence="1">Uncharacterized protein</fullName>
    </submittedName>
</protein>
<dbReference type="AlphaFoldDB" id="A0A1Y2IAI3"/>
<name>A0A1Y2IAI3_TRAC3</name>
<sequence length="204" mass="22641">MLRSFPQYAVMHARSHLPESQNTPSIVVADVARNVADPNEPFYHHHSGDRHWPVGLLRLLLTSKVPCVYKIRVSAIHSPLGMLHVCFFLSTFLYNSVGISAAGVFRPRSLRHLQGHLSDISNKSAFHWSVDASGPSNCAIALFAMLRSGFRTLSPCGRPPEILSAFLGCLRRGLMCKPVSSVRTSLNDLRTVHARRPHRDCPAI</sequence>
<reference evidence="1 2" key="1">
    <citation type="journal article" date="2015" name="Biotechnol. Biofuels">
        <title>Enhanced degradation of softwood versus hardwood by the white-rot fungus Pycnoporus coccineus.</title>
        <authorList>
            <person name="Couturier M."/>
            <person name="Navarro D."/>
            <person name="Chevret D."/>
            <person name="Henrissat B."/>
            <person name="Piumi F."/>
            <person name="Ruiz-Duenas F.J."/>
            <person name="Martinez A.T."/>
            <person name="Grigoriev I.V."/>
            <person name="Riley R."/>
            <person name="Lipzen A."/>
            <person name="Berrin J.G."/>
            <person name="Master E.R."/>
            <person name="Rosso M.N."/>
        </authorList>
    </citation>
    <scope>NUCLEOTIDE SEQUENCE [LARGE SCALE GENOMIC DNA]</scope>
    <source>
        <strain evidence="1 2">BRFM310</strain>
    </source>
</reference>
<dbReference type="Proteomes" id="UP000193067">
    <property type="component" value="Unassembled WGS sequence"/>
</dbReference>
<dbReference type="EMBL" id="KZ084147">
    <property type="protein sequence ID" value="OSC97703.1"/>
    <property type="molecule type" value="Genomic_DNA"/>
</dbReference>
<proteinExistence type="predicted"/>
<evidence type="ECO:0000313" key="2">
    <source>
        <dbReference type="Proteomes" id="UP000193067"/>
    </source>
</evidence>
<keyword evidence="2" id="KW-1185">Reference proteome</keyword>